<dbReference type="Proteomes" id="UP000189935">
    <property type="component" value="Chromosome I"/>
</dbReference>
<evidence type="ECO:0000313" key="1">
    <source>
        <dbReference type="EMBL" id="SHJ68811.1"/>
    </source>
</evidence>
<gene>
    <name evidence="1" type="ORF">SAMN05444159_1235</name>
</gene>
<name>A0A1M6LC52_9BRAD</name>
<reference evidence="1 2" key="1">
    <citation type="submission" date="2016-11" db="EMBL/GenBank/DDBJ databases">
        <authorList>
            <person name="Jaros S."/>
            <person name="Januszkiewicz K."/>
            <person name="Wedrychowicz H."/>
        </authorList>
    </citation>
    <scope>NUCLEOTIDE SEQUENCE [LARGE SCALE GENOMIC DNA]</scope>
    <source>
        <strain evidence="1 2">GAS499</strain>
    </source>
</reference>
<dbReference type="EMBL" id="LT670844">
    <property type="protein sequence ID" value="SHJ68811.1"/>
    <property type="molecule type" value="Genomic_DNA"/>
</dbReference>
<dbReference type="AlphaFoldDB" id="A0A1M6LC52"/>
<evidence type="ECO:0000313" key="2">
    <source>
        <dbReference type="Proteomes" id="UP000189935"/>
    </source>
</evidence>
<proteinExistence type="predicted"/>
<sequence>METAPETAAKYSITESNVRLIQDGKTWKEERKIPMALTREQVLEIRRIGYTKSLREISDLLGVGTGAVDSVRNGRCHKAVV</sequence>
<organism evidence="1 2">
    <name type="scientific">Bradyrhizobium lablabi</name>
    <dbReference type="NCBI Taxonomy" id="722472"/>
    <lineage>
        <taxon>Bacteria</taxon>
        <taxon>Pseudomonadati</taxon>
        <taxon>Pseudomonadota</taxon>
        <taxon>Alphaproteobacteria</taxon>
        <taxon>Hyphomicrobiales</taxon>
        <taxon>Nitrobacteraceae</taxon>
        <taxon>Bradyrhizobium</taxon>
    </lineage>
</organism>
<protein>
    <submittedName>
        <fullName evidence="1">Uncharacterized protein</fullName>
    </submittedName>
</protein>
<accession>A0A1M6LC52</accession>